<evidence type="ECO:0000256" key="2">
    <source>
        <dbReference type="SAM" id="Phobius"/>
    </source>
</evidence>
<organism evidence="3 4">
    <name type="scientific">Cryptococcus deneoformans (strain JEC21 / ATCC MYA-565)</name>
    <name type="common">Cryptococcus neoformans var. neoformans serotype D</name>
    <dbReference type="NCBI Taxonomy" id="214684"/>
    <lineage>
        <taxon>Eukaryota</taxon>
        <taxon>Fungi</taxon>
        <taxon>Dikarya</taxon>
        <taxon>Basidiomycota</taxon>
        <taxon>Agaricomycotina</taxon>
        <taxon>Tremellomycetes</taxon>
        <taxon>Tremellales</taxon>
        <taxon>Cryptococcaceae</taxon>
        <taxon>Cryptococcus</taxon>
        <taxon>Cryptococcus neoformans species complex</taxon>
    </lineage>
</organism>
<feature type="compositionally biased region" description="Basic and acidic residues" evidence="1">
    <location>
        <begin position="264"/>
        <end position="275"/>
    </location>
</feature>
<dbReference type="STRING" id="214684.Q5K8P3"/>
<name>Q5K8P3_CRYD1</name>
<evidence type="ECO:0000256" key="1">
    <source>
        <dbReference type="SAM" id="MobiDB-lite"/>
    </source>
</evidence>
<dbReference type="RefSeq" id="XP_024513908.1">
    <property type="nucleotide sequence ID" value="XM_024658168.1"/>
</dbReference>
<dbReference type="Pfam" id="PF16015">
    <property type="entry name" value="Promethin"/>
    <property type="match status" value="1"/>
</dbReference>
<feature type="compositionally biased region" description="Polar residues" evidence="1">
    <location>
        <begin position="276"/>
        <end position="289"/>
    </location>
</feature>
<keyword evidence="2" id="KW-0812">Transmembrane</keyword>
<feature type="region of interest" description="Disordered" evidence="1">
    <location>
        <begin position="231"/>
        <end position="304"/>
    </location>
</feature>
<keyword evidence="4" id="KW-1185">Reference proteome</keyword>
<dbReference type="VEuPathDB" id="FungiDB:CNL04970"/>
<dbReference type="EMBL" id="AE017352">
    <property type="protein sequence ID" value="AAW46706.2"/>
    <property type="molecule type" value="Genomic_DNA"/>
</dbReference>
<sequence length="304" mass="33206">MEQGDMKAASHSDHRREQSHAQPEAQRAAPTQHTTTASHDLRFIDHYLDDEEAALGHVRGRFQSIVSRVEELFGFLYSATKPYTDKVVAVAEQNPILFTFASIWIAFSIIPIIIFAGFVAFCTVTIFSIATFFICATIVGILLLTFFAVIGTVVIASAILIPTLAITTILSTLTLSFLLGLFVIHRLYLHLSAATSDEWSLEAVGQGFKGWVEEVGERVGLDGSETIVLKQSPDDDDGRAKIIDEKNDSSGGATSTTAASESEQAGHIEDEKANTRELNMVTSSTLEKTSQNHDNRRLRDAAST</sequence>
<dbReference type="OrthoDB" id="2574519at2759"/>
<evidence type="ECO:0000313" key="4">
    <source>
        <dbReference type="Proteomes" id="UP000002149"/>
    </source>
</evidence>
<dbReference type="KEGG" id="cne:CNL04970"/>
<evidence type="ECO:0000313" key="3">
    <source>
        <dbReference type="EMBL" id="AAW46706.2"/>
    </source>
</evidence>
<dbReference type="Proteomes" id="UP000002149">
    <property type="component" value="Chromosome 12"/>
</dbReference>
<keyword evidence="2" id="KW-1133">Transmembrane helix</keyword>
<feature type="compositionally biased region" description="Low complexity" evidence="1">
    <location>
        <begin position="249"/>
        <end position="263"/>
    </location>
</feature>
<accession>Q5K8P3</accession>
<protein>
    <submittedName>
        <fullName evidence="3">Uncharacterized protein</fullName>
    </submittedName>
</protein>
<reference evidence="3 4" key="1">
    <citation type="journal article" date="2005" name="Science">
        <title>The genome of the basidiomycetous yeast and human pathogen Cryptococcus neoformans.</title>
        <authorList>
            <person name="Loftus B.J."/>
            <person name="Fung E."/>
            <person name="Roncaglia P."/>
            <person name="Rowley D."/>
            <person name="Amedeo P."/>
            <person name="Bruno D."/>
            <person name="Vamathevan J."/>
            <person name="Miranda M."/>
            <person name="Anderson I.J."/>
            <person name="Fraser J.A."/>
            <person name="Allen J.E."/>
            <person name="Bosdet I.E."/>
            <person name="Brent M.R."/>
            <person name="Chiu R."/>
            <person name="Doering T.L."/>
            <person name="Donlin M.J."/>
            <person name="D'Souza C.A."/>
            <person name="Fox D.S."/>
            <person name="Grinberg V."/>
            <person name="Fu J."/>
            <person name="Fukushima M."/>
            <person name="Haas B.J."/>
            <person name="Huang J.C."/>
            <person name="Janbon G."/>
            <person name="Jones S.J."/>
            <person name="Koo H.L."/>
            <person name="Krzywinski M.I."/>
            <person name="Kwon-Chung J.K."/>
            <person name="Lengeler K.B."/>
            <person name="Maiti R."/>
            <person name="Marra M.A."/>
            <person name="Marra R.E."/>
            <person name="Mathewson C.A."/>
            <person name="Mitchell T.G."/>
            <person name="Pertea M."/>
            <person name="Riggs F.R."/>
            <person name="Salzberg S.L."/>
            <person name="Schein J.E."/>
            <person name="Shvartsbeyn A."/>
            <person name="Shin H."/>
            <person name="Shumway M."/>
            <person name="Specht C.A."/>
            <person name="Suh B.B."/>
            <person name="Tenney A."/>
            <person name="Utterback T.R."/>
            <person name="Wickes B.L."/>
            <person name="Wortman J.R."/>
            <person name="Wye N.H."/>
            <person name="Kronstad J.W."/>
            <person name="Lodge J.K."/>
            <person name="Heitman J."/>
            <person name="Davis R.W."/>
            <person name="Fraser C.M."/>
            <person name="Hyman R.W."/>
        </authorList>
    </citation>
    <scope>NUCLEOTIDE SEQUENCE [LARGE SCALE GENOMIC DNA]</scope>
    <source>
        <strain evidence="4">JEC21 / ATCC MYA-565</strain>
    </source>
</reference>
<gene>
    <name evidence="3" type="ordered locus">CNL04970</name>
</gene>
<feature type="transmembrane region" description="Helical" evidence="2">
    <location>
        <begin position="129"/>
        <end position="153"/>
    </location>
</feature>
<dbReference type="PaxDb" id="214684-Q5K8P3"/>
<dbReference type="HOGENOM" id="CLU_087026_0_0_1"/>
<feature type="compositionally biased region" description="Basic and acidic residues" evidence="1">
    <location>
        <begin position="238"/>
        <end position="248"/>
    </location>
</feature>
<feature type="compositionally biased region" description="Basic and acidic residues" evidence="1">
    <location>
        <begin position="1"/>
        <end position="19"/>
    </location>
</feature>
<keyword evidence="2" id="KW-0472">Membrane</keyword>
<feature type="transmembrane region" description="Helical" evidence="2">
    <location>
        <begin position="96"/>
        <end position="122"/>
    </location>
</feature>
<feature type="compositionally biased region" description="Basic and acidic residues" evidence="1">
    <location>
        <begin position="290"/>
        <end position="304"/>
    </location>
</feature>
<dbReference type="AlphaFoldDB" id="Q5K8P3"/>
<feature type="region of interest" description="Disordered" evidence="1">
    <location>
        <begin position="1"/>
        <end position="36"/>
    </location>
</feature>
<feature type="transmembrane region" description="Helical" evidence="2">
    <location>
        <begin position="159"/>
        <end position="184"/>
    </location>
</feature>
<proteinExistence type="predicted"/>
<dbReference type="GeneID" id="3254915"/>
<dbReference type="InParanoid" id="Q5K8P3"/>